<comment type="caution">
    <text evidence="2">The sequence shown here is derived from an EMBL/GenBank/DDBJ whole genome shotgun (WGS) entry which is preliminary data.</text>
</comment>
<proteinExistence type="predicted"/>
<accession>A0AAD9L4Z2</accession>
<name>A0AAD9L4Z2_RIDPI</name>
<reference evidence="2" key="1">
    <citation type="journal article" date="2023" name="Mol. Biol. Evol.">
        <title>Third-Generation Sequencing Reveals the Adaptive Role of the Epigenome in Three Deep-Sea Polychaetes.</title>
        <authorList>
            <person name="Perez M."/>
            <person name="Aroh O."/>
            <person name="Sun Y."/>
            <person name="Lan Y."/>
            <person name="Juniper S.K."/>
            <person name="Young C.R."/>
            <person name="Angers B."/>
            <person name="Qian P.Y."/>
        </authorList>
    </citation>
    <scope>NUCLEOTIDE SEQUENCE</scope>
    <source>
        <strain evidence="2">R07B-5</strain>
    </source>
</reference>
<dbReference type="AlphaFoldDB" id="A0AAD9L4Z2"/>
<evidence type="ECO:0000313" key="3">
    <source>
        <dbReference type="Proteomes" id="UP001209878"/>
    </source>
</evidence>
<gene>
    <name evidence="2" type="ORF">NP493_330g03090</name>
</gene>
<feature type="region of interest" description="Disordered" evidence="1">
    <location>
        <begin position="71"/>
        <end position="148"/>
    </location>
</feature>
<feature type="compositionally biased region" description="Polar residues" evidence="1">
    <location>
        <begin position="129"/>
        <end position="147"/>
    </location>
</feature>
<protein>
    <submittedName>
        <fullName evidence="2">Uncharacterized protein</fullName>
    </submittedName>
</protein>
<sequence length="186" mass="20886">MCVRFYRCHIRGRIPPPWGDVGCGGDILSLPTASLAALLDSGEVHSLEYSSSSGSCHDNHCRSGWFRNKRRQRPSNRSDTCTRGSRGRAWDRSEHGRRRSTPHTPALRGRTPHCRPPGPHTAPPRHSRPSCTCNTRSRNSAPSQTQPGHCGTCKHHHDVDMECCVTTLHFILLCMCLKYDTVRFCN</sequence>
<dbReference type="EMBL" id="JAODUO010000330">
    <property type="protein sequence ID" value="KAK2182957.1"/>
    <property type="molecule type" value="Genomic_DNA"/>
</dbReference>
<organism evidence="2 3">
    <name type="scientific">Ridgeia piscesae</name>
    <name type="common">Tubeworm</name>
    <dbReference type="NCBI Taxonomy" id="27915"/>
    <lineage>
        <taxon>Eukaryota</taxon>
        <taxon>Metazoa</taxon>
        <taxon>Spiralia</taxon>
        <taxon>Lophotrochozoa</taxon>
        <taxon>Annelida</taxon>
        <taxon>Polychaeta</taxon>
        <taxon>Sedentaria</taxon>
        <taxon>Canalipalpata</taxon>
        <taxon>Sabellida</taxon>
        <taxon>Siboglinidae</taxon>
        <taxon>Ridgeia</taxon>
    </lineage>
</organism>
<keyword evidence="3" id="KW-1185">Reference proteome</keyword>
<evidence type="ECO:0000313" key="2">
    <source>
        <dbReference type="EMBL" id="KAK2182957.1"/>
    </source>
</evidence>
<dbReference type="Proteomes" id="UP001209878">
    <property type="component" value="Unassembled WGS sequence"/>
</dbReference>
<evidence type="ECO:0000256" key="1">
    <source>
        <dbReference type="SAM" id="MobiDB-lite"/>
    </source>
</evidence>